<accession>A0A073AWS5</accession>
<dbReference type="EMBL" id="JNVU01000031">
    <property type="protein sequence ID" value="KEI43855.1"/>
    <property type="molecule type" value="Genomic_DNA"/>
</dbReference>
<organism evidence="1 2">
    <name type="scientific">Saccharopolyspora rectivirgula</name>
    <dbReference type="NCBI Taxonomy" id="28042"/>
    <lineage>
        <taxon>Bacteria</taxon>
        <taxon>Bacillati</taxon>
        <taxon>Actinomycetota</taxon>
        <taxon>Actinomycetes</taxon>
        <taxon>Pseudonocardiales</taxon>
        <taxon>Pseudonocardiaceae</taxon>
        <taxon>Saccharopolyspora</taxon>
    </lineage>
</organism>
<dbReference type="InterPro" id="IPR043758">
    <property type="entry name" value="DUF5703"/>
</dbReference>
<name>A0A073AWS5_9PSEU</name>
<dbReference type="Proteomes" id="UP000031419">
    <property type="component" value="Unassembled WGS sequence"/>
</dbReference>
<evidence type="ECO:0000313" key="1">
    <source>
        <dbReference type="EMBL" id="KEI43855.1"/>
    </source>
</evidence>
<dbReference type="OrthoDB" id="3216149at2"/>
<dbReference type="STRING" id="28042.GU90_12775"/>
<evidence type="ECO:0000313" key="2">
    <source>
        <dbReference type="Proteomes" id="UP000031419"/>
    </source>
</evidence>
<gene>
    <name evidence="1" type="ORF">GU90_12775</name>
</gene>
<dbReference type="RefSeq" id="WP_029722880.1">
    <property type="nucleotide sequence ID" value="NZ_JAJUIW010000014.1"/>
</dbReference>
<comment type="caution">
    <text evidence="1">The sequence shown here is derived from an EMBL/GenBank/DDBJ whole genome shotgun (WGS) entry which is preliminary data.</text>
</comment>
<dbReference type="Pfam" id="PF18963">
    <property type="entry name" value="DUF5703"/>
    <property type="match status" value="1"/>
</dbReference>
<dbReference type="AlphaFoldDB" id="A0A073AWS5"/>
<protein>
    <recommendedName>
        <fullName evidence="3">Dihydroorotate dehydrogenase</fullName>
    </recommendedName>
</protein>
<proteinExistence type="predicted"/>
<reference evidence="1 2" key="1">
    <citation type="submission" date="2014-06" db="EMBL/GenBank/DDBJ databases">
        <title>Saccharopolyspora rectivirgula DSM-43113 Genome sequencing.</title>
        <authorList>
            <person name="Barrera C."/>
            <person name="Millon L."/>
            <person name="Rognon B."/>
            <person name="Zaugg C."/>
            <person name="Monod M."/>
        </authorList>
    </citation>
    <scope>NUCLEOTIDE SEQUENCE [LARGE SCALE GENOMIC DNA]</scope>
    <source>
        <strain evidence="1 2">DSM 43113</strain>
    </source>
</reference>
<dbReference type="eggNOG" id="ENOG5033AMN">
    <property type="taxonomic scope" value="Bacteria"/>
</dbReference>
<evidence type="ECO:0008006" key="3">
    <source>
        <dbReference type="Google" id="ProtNLM"/>
    </source>
</evidence>
<keyword evidence="2" id="KW-1185">Reference proteome</keyword>
<sequence>MKTKTEGDKSNDDWEYQPLRLPPGISRLSAAIQLSIHAEFAGWELSRVLLYADGSRKVWLRRKRNTPGPPPIH</sequence>